<feature type="region of interest" description="Disordered" evidence="1">
    <location>
        <begin position="1052"/>
        <end position="1088"/>
    </location>
</feature>
<dbReference type="SMART" id="SM00233">
    <property type="entry name" value="PH"/>
    <property type="match status" value="1"/>
</dbReference>
<feature type="compositionally biased region" description="Low complexity" evidence="1">
    <location>
        <begin position="793"/>
        <end position="809"/>
    </location>
</feature>
<feature type="compositionally biased region" description="Polar residues" evidence="1">
    <location>
        <begin position="497"/>
        <end position="508"/>
    </location>
</feature>
<comment type="caution">
    <text evidence="4">The sequence shown here is derived from an EMBL/GenBank/DDBJ whole genome shotgun (WGS) entry which is preliminary data.</text>
</comment>
<organism evidence="4 5">
    <name type="scientific">Cronartium quercuum f. sp. fusiforme G11</name>
    <dbReference type="NCBI Taxonomy" id="708437"/>
    <lineage>
        <taxon>Eukaryota</taxon>
        <taxon>Fungi</taxon>
        <taxon>Dikarya</taxon>
        <taxon>Basidiomycota</taxon>
        <taxon>Pucciniomycotina</taxon>
        <taxon>Pucciniomycetes</taxon>
        <taxon>Pucciniales</taxon>
        <taxon>Coleosporiaceae</taxon>
        <taxon>Cronartium</taxon>
    </lineage>
</organism>
<feature type="compositionally biased region" description="Basic and acidic residues" evidence="1">
    <location>
        <begin position="1221"/>
        <end position="1237"/>
    </location>
</feature>
<dbReference type="Pfam" id="PF01369">
    <property type="entry name" value="Sec7"/>
    <property type="match status" value="1"/>
</dbReference>
<reference evidence="4" key="1">
    <citation type="submission" date="2013-11" db="EMBL/GenBank/DDBJ databases">
        <title>Genome sequence of the fusiform rust pathogen reveals effectors for host alternation and coevolution with pine.</title>
        <authorList>
            <consortium name="DOE Joint Genome Institute"/>
            <person name="Smith K."/>
            <person name="Pendleton A."/>
            <person name="Kubisiak T."/>
            <person name="Anderson C."/>
            <person name="Salamov A."/>
            <person name="Aerts A."/>
            <person name="Riley R."/>
            <person name="Clum A."/>
            <person name="Lindquist E."/>
            <person name="Ence D."/>
            <person name="Campbell M."/>
            <person name="Kronenberg Z."/>
            <person name="Feau N."/>
            <person name="Dhillon B."/>
            <person name="Hamelin R."/>
            <person name="Burleigh J."/>
            <person name="Smith J."/>
            <person name="Yandell M."/>
            <person name="Nelson C."/>
            <person name="Grigoriev I."/>
            <person name="Davis J."/>
        </authorList>
    </citation>
    <scope>NUCLEOTIDE SEQUENCE</scope>
    <source>
        <strain evidence="4">G11</strain>
    </source>
</reference>
<dbReference type="Gene3D" id="2.30.29.30">
    <property type="entry name" value="Pleckstrin-homology domain (PH domain)/Phosphotyrosine-binding domain (PTB)"/>
    <property type="match status" value="1"/>
</dbReference>
<dbReference type="InterPro" id="IPR001849">
    <property type="entry name" value="PH_domain"/>
</dbReference>
<dbReference type="SUPFAM" id="SSF48425">
    <property type="entry name" value="Sec7 domain"/>
    <property type="match status" value="1"/>
</dbReference>
<feature type="region of interest" description="Disordered" evidence="1">
    <location>
        <begin position="752"/>
        <end position="831"/>
    </location>
</feature>
<keyword evidence="5" id="KW-1185">Reference proteome</keyword>
<dbReference type="GO" id="GO:0005085">
    <property type="term" value="F:guanyl-nucleotide exchange factor activity"/>
    <property type="evidence" value="ECO:0007669"/>
    <property type="project" value="InterPro"/>
</dbReference>
<dbReference type="InterPro" id="IPR035999">
    <property type="entry name" value="Sec7_dom_sf"/>
</dbReference>
<feature type="compositionally biased region" description="Low complexity" evidence="1">
    <location>
        <begin position="120"/>
        <end position="141"/>
    </location>
</feature>
<dbReference type="SUPFAM" id="SSF50729">
    <property type="entry name" value="PH domain-like"/>
    <property type="match status" value="1"/>
</dbReference>
<feature type="compositionally biased region" description="Basic and acidic residues" evidence="1">
    <location>
        <begin position="616"/>
        <end position="627"/>
    </location>
</feature>
<feature type="region of interest" description="Disordered" evidence="1">
    <location>
        <begin position="352"/>
        <end position="376"/>
    </location>
</feature>
<feature type="region of interest" description="Disordered" evidence="1">
    <location>
        <begin position="1221"/>
        <end position="1241"/>
    </location>
</feature>
<feature type="region of interest" description="Disordered" evidence="1">
    <location>
        <begin position="1155"/>
        <end position="1183"/>
    </location>
</feature>
<dbReference type="Pfam" id="PF15410">
    <property type="entry name" value="PH_9"/>
    <property type="match status" value="1"/>
</dbReference>
<feature type="region of interest" description="Disordered" evidence="1">
    <location>
        <begin position="710"/>
        <end position="735"/>
    </location>
</feature>
<dbReference type="InterPro" id="IPR023394">
    <property type="entry name" value="Sec7_C_sf"/>
</dbReference>
<feature type="compositionally biased region" description="Polar residues" evidence="1">
    <location>
        <begin position="171"/>
        <end position="192"/>
    </location>
</feature>
<dbReference type="SMART" id="SM00222">
    <property type="entry name" value="Sec7"/>
    <property type="match status" value="1"/>
</dbReference>
<accession>A0A9P6NJX4</accession>
<feature type="compositionally biased region" description="Basic residues" evidence="1">
    <location>
        <begin position="1"/>
        <end position="12"/>
    </location>
</feature>
<feature type="domain" description="PH" evidence="2">
    <location>
        <begin position="1249"/>
        <end position="1375"/>
    </location>
</feature>
<evidence type="ECO:0008006" key="6">
    <source>
        <dbReference type="Google" id="ProtNLM"/>
    </source>
</evidence>
<feature type="compositionally biased region" description="Low complexity" evidence="1">
    <location>
        <begin position="56"/>
        <end position="69"/>
    </location>
</feature>
<evidence type="ECO:0000259" key="2">
    <source>
        <dbReference type="PROSITE" id="PS50003"/>
    </source>
</evidence>
<evidence type="ECO:0000313" key="4">
    <source>
        <dbReference type="EMBL" id="KAG0145398.1"/>
    </source>
</evidence>
<name>A0A9P6NJX4_9BASI</name>
<feature type="domain" description="SEC7" evidence="3">
    <location>
        <begin position="812"/>
        <end position="1007"/>
    </location>
</feature>
<protein>
    <recommendedName>
        <fullName evidence="6">SEC7 domain-containing protein</fullName>
    </recommendedName>
</protein>
<dbReference type="PANTHER" id="PTHR10663:SF373">
    <property type="entry name" value="PH AND SEC7 DOMAIN-CONTAINING PROTEIN C11E3.11C"/>
    <property type="match status" value="1"/>
</dbReference>
<dbReference type="PROSITE" id="PS50190">
    <property type="entry name" value="SEC7"/>
    <property type="match status" value="1"/>
</dbReference>
<dbReference type="OrthoDB" id="2157641at2759"/>
<dbReference type="EMBL" id="MU167277">
    <property type="protein sequence ID" value="KAG0145398.1"/>
    <property type="molecule type" value="Genomic_DNA"/>
</dbReference>
<feature type="compositionally biased region" description="Polar residues" evidence="1">
    <location>
        <begin position="476"/>
        <end position="490"/>
    </location>
</feature>
<feature type="region of interest" description="Disordered" evidence="1">
    <location>
        <begin position="1"/>
        <end position="201"/>
    </location>
</feature>
<dbReference type="PROSITE" id="PS50003">
    <property type="entry name" value="PH_DOMAIN"/>
    <property type="match status" value="1"/>
</dbReference>
<feature type="compositionally biased region" description="Polar residues" evidence="1">
    <location>
        <begin position="88"/>
        <end position="97"/>
    </location>
</feature>
<dbReference type="PANTHER" id="PTHR10663">
    <property type="entry name" value="GUANYL-NUCLEOTIDE EXCHANGE FACTOR"/>
    <property type="match status" value="1"/>
</dbReference>
<sequence length="1539" mass="167835">MRKTSGFFKRKFGSTTVTESDADGKDLVDVQHTRYPTSQSEHRIAHPSQSSLGTDSCSSSPALPHSSRSTAYNEPHRLAQAPPPVPSIPSSFKQSIAGNAFSPGALSNVQKTVKQKTSMKKTTQQSIPSPTFSPSSSSQDSTETDKIGSSFVLLNRSLSGSPMSRRESEPLGSSSTHFQTRSNPRSHTVTNHGDSRFSDFHQSVVNTGMKVKTALRSRPSMSSLTTNSISHTHFTTFPSKSTSNVHTDHPLASSPKSRRAFSPAPRPSHNSQSTKPTDKSRSMLTADNRIGSASFSDQGHDSDLRLSASPHLSTHSEPNQSTTSMQLKLLVGDLKSEEDQLRDDLGRWKLDADGVLSGDPSPPTPSGPLSIDHQSTSRPIHDFNRALAQFEERSKKKFECYTEAGLSRTHQNLPSSDSTASFFSTQSQALVDEMARAPENFHKSITSPIGSNMILPSQVPYRPGLPLRGSPSVLPNLTTSCSAPNPSSTRFPDVYWSSRSPSTQQGLGSNHPAGIGDSTKMEPSSSLPVWNTSSLLSATRPASDTMSPTPRSPIAPWMTPQVGQSSRFNHPHDLIPGAVANQRLRTQTEESSVSSVQTLNIQIPQPAPLSSMMGRSKSDGHQRGDERSEPDEAEFDSELYKTPSIRLVSPINNVSTARLTSDQPGSVFSSPFEQHASQVHNSLHNPSIAYQLTGSPPQLPSPLCQPSCFSSPRTPTLRDKPKTAPTVDASGTGPSFDHFSVGLGLKLEREPNEEISSDLNGLQTPKNEHDDLEETSENGSGCGNWTGMKEDLPGSGTSTFSVTVSGPPTEVNDSKGKQRTPSMTRNLSRRPSHVTPITVTPAIAHPNQFVNPSLSTEDNAKFLARRMWEEDESIIRREKLAEWLGSSEENQLAVITLKYYMSFFDFSGLRIDTAFRKLCLKLFLKAETQQVDRILVEFSKRFWASNASNLYFSVDIVHALSYSILLLNTDLHIVDTHTRMSRPQFIRNTMETIQPQVEAFEDQPDLPLTLAEFVNQDAPRLKKVTSIDTDSVSLSTAASVNRVRPSLEKWKGAFRNGSGGLPGPGRTAKRSDGAASKGPSEESKVGSGELEISIRPSTFSRALFEKEIDGLLKDVYIAIKGQAIFQSQMPRRGPGSLTIERSSTSYKRTSLRGLGGLLGAEGTRPPSPASSMTTSSISGASGGAHGLQAYSNSSLGSHAYTTLTSPSIGFASNLSQSIIREQKEEECRSESETSSDGRDEEELALLGAPWAKEGILHRKQYWDTKGKRHKDKSWAQVFVVIHKGQLKMFQFGESGSSSGGGGGAIVGGGNWQTNAQAMGELELAHSLSSALPSGYNRDRPHAFVLTLANGSSYFFQAGTTDLINEWVSTCNYWSARLSKEPLKGGVSNMDYGWKLVEDELEAGRLSSRGPKFKDLEKDDGPMSTGTMTMINDWTAPVAPSSRSTLAEEVQLEKLCQHCTFMQLELEKHNYLRKPMIDLYANRSPNLSKALVNWEKKSQYLLAEIIKYTTYIDALESGISAKNNKKGQKLVDSLLKKADL</sequence>
<evidence type="ECO:0000313" key="5">
    <source>
        <dbReference type="Proteomes" id="UP000886653"/>
    </source>
</evidence>
<gene>
    <name evidence="4" type="ORF">CROQUDRAFT_93873</name>
</gene>
<feature type="region of interest" description="Disordered" evidence="1">
    <location>
        <begin position="235"/>
        <end position="324"/>
    </location>
</feature>
<evidence type="ECO:0000256" key="1">
    <source>
        <dbReference type="SAM" id="MobiDB-lite"/>
    </source>
</evidence>
<feature type="compositionally biased region" description="Low complexity" evidence="1">
    <location>
        <begin position="1169"/>
        <end position="1179"/>
    </location>
</feature>
<feature type="region of interest" description="Disordered" evidence="1">
    <location>
        <begin position="476"/>
        <end position="528"/>
    </location>
</feature>
<dbReference type="InterPro" id="IPR011993">
    <property type="entry name" value="PH-like_dom_sf"/>
</dbReference>
<dbReference type="GO" id="GO:0032012">
    <property type="term" value="P:regulation of ARF protein signal transduction"/>
    <property type="evidence" value="ECO:0007669"/>
    <property type="project" value="InterPro"/>
</dbReference>
<feature type="compositionally biased region" description="Basic and acidic residues" evidence="1">
    <location>
        <begin position="22"/>
        <end position="32"/>
    </location>
</feature>
<evidence type="ECO:0000259" key="3">
    <source>
        <dbReference type="PROSITE" id="PS50190"/>
    </source>
</evidence>
<dbReference type="Gene3D" id="1.10.1000.11">
    <property type="entry name" value="Arf Nucleotide-binding Site Opener,domain 2"/>
    <property type="match status" value="1"/>
</dbReference>
<feature type="compositionally biased region" description="Polar residues" evidence="1">
    <location>
        <begin position="235"/>
        <end position="245"/>
    </location>
</feature>
<feature type="region of interest" description="Disordered" evidence="1">
    <location>
        <begin position="604"/>
        <end position="636"/>
    </location>
</feature>
<proteinExistence type="predicted"/>
<feature type="compositionally biased region" description="Polar residues" evidence="1">
    <location>
        <begin position="310"/>
        <end position="324"/>
    </location>
</feature>
<dbReference type="InterPro" id="IPR041681">
    <property type="entry name" value="PH_9"/>
</dbReference>
<dbReference type="Proteomes" id="UP000886653">
    <property type="component" value="Unassembled WGS sequence"/>
</dbReference>
<dbReference type="InterPro" id="IPR000904">
    <property type="entry name" value="Sec7_dom"/>
</dbReference>